<dbReference type="Pfam" id="PF21385">
    <property type="entry name" value="ACCA_BT"/>
    <property type="match status" value="1"/>
</dbReference>
<dbReference type="GO" id="GO:0006633">
    <property type="term" value="P:fatty acid biosynthetic process"/>
    <property type="evidence" value="ECO:0007669"/>
    <property type="project" value="UniProtKB-KW"/>
</dbReference>
<dbReference type="GO" id="GO:0046872">
    <property type="term" value="F:metal ion binding"/>
    <property type="evidence" value="ECO:0007669"/>
    <property type="project" value="InterPro"/>
</dbReference>
<evidence type="ECO:0000256" key="13">
    <source>
        <dbReference type="ARBA" id="ARBA00048600"/>
    </source>
</evidence>
<feature type="domain" description="Biotin carboxylation" evidence="17">
    <location>
        <begin position="49"/>
        <end position="468"/>
    </location>
</feature>
<keyword evidence="9" id="KW-0275">Fatty acid biosynthesis</keyword>
<keyword evidence="6" id="KW-0276">Fatty acid metabolism</keyword>
<feature type="domain" description="CoA carboxyltransferase C-terminal" evidence="19">
    <location>
        <begin position="2189"/>
        <end position="2503"/>
    </location>
</feature>
<feature type="compositionally biased region" description="Low complexity" evidence="15">
    <location>
        <begin position="1211"/>
        <end position="1233"/>
    </location>
</feature>
<evidence type="ECO:0000313" key="20">
    <source>
        <dbReference type="EMBL" id="CEM21044.1"/>
    </source>
</evidence>
<dbReference type="Gene3D" id="3.90.1770.10">
    <property type="entry name" value="PreATP-grasp domain"/>
    <property type="match status" value="1"/>
</dbReference>
<dbReference type="InterPro" id="IPR016185">
    <property type="entry name" value="PreATP-grasp_dom_sf"/>
</dbReference>
<dbReference type="GO" id="GO:2001295">
    <property type="term" value="P:malonyl-CoA biosynthetic process"/>
    <property type="evidence" value="ECO:0007669"/>
    <property type="project" value="UniProtKB-UniPathway"/>
</dbReference>
<dbReference type="Pfam" id="PF08326">
    <property type="entry name" value="ACC_central"/>
    <property type="match status" value="2"/>
</dbReference>
<dbReference type="Gene3D" id="3.30.1490.20">
    <property type="entry name" value="ATP-grasp fold, A domain"/>
    <property type="match status" value="1"/>
</dbReference>
<evidence type="ECO:0000256" key="8">
    <source>
        <dbReference type="ARBA" id="ARBA00023098"/>
    </source>
</evidence>
<evidence type="ECO:0000256" key="3">
    <source>
        <dbReference type="ARBA" id="ARBA00022516"/>
    </source>
</evidence>
<keyword evidence="11" id="KW-0511">Multifunctional enzyme</keyword>
<dbReference type="PROSITE" id="PS00866">
    <property type="entry name" value="CPSASE_1"/>
    <property type="match status" value="1"/>
</dbReference>
<dbReference type="SUPFAM" id="SSF56059">
    <property type="entry name" value="Glutathione synthetase ATP-binding domain-like"/>
    <property type="match status" value="1"/>
</dbReference>
<keyword evidence="3" id="KW-0444">Lipid biosynthesis</keyword>
<dbReference type="PROSITE" id="PS50980">
    <property type="entry name" value="COA_CT_NTER"/>
    <property type="match status" value="1"/>
</dbReference>
<evidence type="ECO:0000256" key="11">
    <source>
        <dbReference type="ARBA" id="ARBA00023268"/>
    </source>
</evidence>
<feature type="domain" description="ATP-grasp" evidence="16">
    <location>
        <begin position="204"/>
        <end position="404"/>
    </location>
</feature>
<evidence type="ECO:0000256" key="15">
    <source>
        <dbReference type="SAM" id="MobiDB-lite"/>
    </source>
</evidence>
<dbReference type="UniPathway" id="UPA00655">
    <property type="reaction ID" value="UER00711"/>
</dbReference>
<feature type="region of interest" description="Disordered" evidence="15">
    <location>
        <begin position="2627"/>
        <end position="2702"/>
    </location>
</feature>
<dbReference type="SMART" id="SM00878">
    <property type="entry name" value="Biotin_carb_C"/>
    <property type="match status" value="1"/>
</dbReference>
<evidence type="ECO:0000259" key="16">
    <source>
        <dbReference type="PROSITE" id="PS50975"/>
    </source>
</evidence>
<dbReference type="FunFam" id="2.40.50.100:FF:000005">
    <property type="entry name" value="Acetyl-CoA carboxylase 1"/>
    <property type="match status" value="1"/>
</dbReference>
<dbReference type="InterPro" id="IPR013537">
    <property type="entry name" value="AcCoA_COase_cen"/>
</dbReference>
<evidence type="ECO:0000256" key="14">
    <source>
        <dbReference type="PROSITE-ProRule" id="PRU00409"/>
    </source>
</evidence>
<dbReference type="Proteomes" id="UP000041254">
    <property type="component" value="Unassembled WGS sequence"/>
</dbReference>
<evidence type="ECO:0000256" key="9">
    <source>
        <dbReference type="ARBA" id="ARBA00023160"/>
    </source>
</evidence>
<dbReference type="Gene3D" id="3.90.226.10">
    <property type="entry name" value="2-enoyl-CoA Hydratase, Chain A, domain 1"/>
    <property type="match status" value="2"/>
</dbReference>
<comment type="pathway">
    <text evidence="2">Lipid metabolism; malonyl-CoA biosynthesis; malonyl-CoA from acetyl-CoA: step 1/1.</text>
</comment>
<feature type="compositionally biased region" description="Polar residues" evidence="15">
    <location>
        <begin position="8"/>
        <end position="17"/>
    </location>
</feature>
<dbReference type="InterPro" id="IPR005482">
    <property type="entry name" value="Biotin_COase_C"/>
</dbReference>
<feature type="region of interest" description="Disordered" evidence="15">
    <location>
        <begin position="1348"/>
        <end position="1371"/>
    </location>
</feature>
<dbReference type="Gene3D" id="3.40.50.20">
    <property type="match status" value="1"/>
</dbReference>
<dbReference type="Pfam" id="PF01039">
    <property type="entry name" value="Carboxyl_trans"/>
    <property type="match status" value="1"/>
</dbReference>
<dbReference type="Pfam" id="PF02785">
    <property type="entry name" value="Biotin_carb_C"/>
    <property type="match status" value="1"/>
</dbReference>
<dbReference type="SUPFAM" id="SSF52096">
    <property type="entry name" value="ClpP/crotonase"/>
    <property type="match status" value="2"/>
</dbReference>
<dbReference type="EMBL" id="CDMY01000532">
    <property type="protein sequence ID" value="CEM21044.1"/>
    <property type="molecule type" value="Genomic_DNA"/>
</dbReference>
<dbReference type="InterPro" id="IPR011054">
    <property type="entry name" value="Rudment_hybrid_motif"/>
</dbReference>
<dbReference type="PROSITE" id="PS50989">
    <property type="entry name" value="COA_CT_CTER"/>
    <property type="match status" value="1"/>
</dbReference>
<keyword evidence="21" id="KW-1185">Reference proteome</keyword>
<dbReference type="GO" id="GO:0003989">
    <property type="term" value="F:acetyl-CoA carboxylase activity"/>
    <property type="evidence" value="ECO:0007669"/>
    <property type="project" value="UniProtKB-EC"/>
</dbReference>
<keyword evidence="8" id="KW-0443">Lipid metabolism</keyword>
<dbReference type="InterPro" id="IPR005479">
    <property type="entry name" value="CPAse_ATP-bd"/>
</dbReference>
<dbReference type="OrthoDB" id="196847at2759"/>
<dbReference type="FunFam" id="3.30.1490.20:FF:000003">
    <property type="entry name" value="acetyl-CoA carboxylase isoform X1"/>
    <property type="match status" value="1"/>
</dbReference>
<dbReference type="Pfam" id="PF00364">
    <property type="entry name" value="Biotin_lipoyl"/>
    <property type="match status" value="1"/>
</dbReference>
<dbReference type="InterPro" id="IPR013815">
    <property type="entry name" value="ATP_grasp_subdomain_1"/>
</dbReference>
<feature type="region of interest" description="Disordered" evidence="15">
    <location>
        <begin position="1013"/>
        <end position="1034"/>
    </location>
</feature>
<evidence type="ECO:0000256" key="10">
    <source>
        <dbReference type="ARBA" id="ARBA00023267"/>
    </source>
</evidence>
<evidence type="ECO:0000256" key="5">
    <source>
        <dbReference type="ARBA" id="ARBA00022741"/>
    </source>
</evidence>
<dbReference type="PROSITE" id="PS50975">
    <property type="entry name" value="ATP_GRASP"/>
    <property type="match status" value="1"/>
</dbReference>
<dbReference type="InterPro" id="IPR034733">
    <property type="entry name" value="AcCoA_carboxyl_beta"/>
</dbReference>
<feature type="compositionally biased region" description="Low complexity" evidence="15">
    <location>
        <begin position="2644"/>
        <end position="2673"/>
    </location>
</feature>
<evidence type="ECO:0000313" key="21">
    <source>
        <dbReference type="Proteomes" id="UP000041254"/>
    </source>
</evidence>
<dbReference type="PhylomeDB" id="A0A0G4FZS7"/>
<evidence type="ECO:0000256" key="1">
    <source>
        <dbReference type="ARBA" id="ARBA00001953"/>
    </source>
</evidence>
<proteinExistence type="predicted"/>
<feature type="region of interest" description="Disordered" evidence="15">
    <location>
        <begin position="1211"/>
        <end position="1254"/>
    </location>
</feature>
<dbReference type="InterPro" id="IPR011763">
    <property type="entry name" value="COA_CT_C"/>
</dbReference>
<dbReference type="GO" id="GO:0004075">
    <property type="term" value="F:biotin carboxylase activity"/>
    <property type="evidence" value="ECO:0007669"/>
    <property type="project" value="UniProtKB-EC"/>
</dbReference>
<sequence>MPLPAPSADTTMATNGQRQGGQHAPEAAEVKGSQGRLDEFVKAKGGNRALKRILIANNGNAAIKAIRSIRAWSYATFCHEREVEFVVMATLDDIEAGAEFISEADIFVEVPGGPNNNNYANLQLIVQVAEEYGCDAVWPGWGHASENFKLPQLIENSKRDIVWIGPNPNSMLCLGDKIGSTIIAQTAKVSCVPWSGDGVTLPPDVNPKDLSVEIIKRACVKTGKEALAVCERIGFPVMLKAAEGGGGKGIRMCHKAEEVTSNFHQVVNEVKGATVFVMQLVTKCRHLEVQVFADLHGTVVSLGSRDCSIQRRHQKIIEEGPAVIAARHVVQEMEDAACRLAKAVGYTNAGTVEFLYDPAKNQYYFLEGFRPTTGAVHEISFRSSPHVWAYFSIGTSGRIHAYADSQFGHVFATGPTREEARNYLIMSLKNLTVRGEIRTNIESLIRILEHPHYIENTTWTTWLESPSFREHLQNSAAQPPLALTKAVEPNSSASHTLLTAVMLGALYEASRYFRESEEEFTKKVGQGQLPPGLSTEYQCNLVHHQQKFTLLCTYSGPNQITLRLNDRHVEATFRHVAVVETPDTQAGGGSSDKGFKVVVSGGFDGKSRMVYCKEDATGIRVTFEGSTVTFTHEVDPTQVRAPVGGKLVRWLVPNNSHVGQGQFYCEIEIMKMYMQLKLDGQQGKITHALSEGAVFAAGDLLATLELPEGVQVQKIVSYLGSFPAKAPQIHDGQTVNNPLREYRDSLFKLRCVLDGYSVDPDDATAALQEFHRHLFDGDIPFWETQECMSVIDSQLPEELSAQIKQLVNSAVSGSKDAAEENIYEVVKRPGSGLPIEAIRGALDGFLKKQSAPDYAGLTLNQAALQPLLNLMSKFENGLLAAAAATLNDIMNTFSEVEELFHETTADMAPKVLQSKRIQYGVPKLLTYARSHQGLQARVKLIQAILEHIRKSPSFMEHLTMLHESLQRLSNLSRPEYSGVSLRARQLLLTKKQKPFEERTALLEQKLIALAEGSAGESRDKAPTTPGAGLTGTAGGLVSYEGSTMGSPGRRGNEINALLNDDDSLISILAHTNKRVRRLAMEIYIRRHYERHGLHDMKIHTEGDVWPYDTIVSSSDEHAMTYEDVLVTQKASASMMAPNPSPTMATPAATLSGGGQQFPTPSPVAAAGQGNPQEMFGQFQNTLLSVWTHRSLLDEEYLAQAVDSITVPDITQQPPQAAADAQQQQQQQASATAAETVPPIPPMQPSSNGITAGITETHPFDETSKLYQMLSAFGGTAGGGDLQNPLGKTQQTVAMAFPSFTEFQETFGSCLDEVKRLSRVMPGYGPTHDARILALFIAEMDIGVDPVTNSPAPQSGHPVSKATSSPFPFRQGPRVDSRLTLLQTELQKHAGLLEENQIYLVTFAFVMGASPAQTARYRGLSGANPAPITPGRGALGGFGVGGVTDAEQSVFRESDLVSKFVPNYLHFRCRLHLPVPQMAIDGGSIFVDPRMVPRPPPVDPSELQMQLQQSGEGDAALDLEAHPDLYFDTPCDFQELSLLRHVEPSMFSLLELKRLSNFHVKMIPTSSHYVHLYEATPKPNVSGAGGGAAAGGGAGGKGAAPGGKGDKPIPDLKSETRFFVRILVRTLSNDPEQEAAEDERYFVAGLNALELAIRATGQSRARSLVFTAGNLISLSIVTPSEYSSGGVSPQQAEAEAIKLCTRYETRLQKNFVSTVEVRYVRHHTRPGPHGTSAGEGVPLRLVIDNPTGQAIRVRTYVEVMNPTTGQLVFSSLNPSRKSLLSHETSGVVAGKGVSDESMAADRVDTDYDGQSVELPHPLAGPLDQKRAAAANVSSVYIYDFLGLFEEAVKKQWQQNPRYFLGTTDTGGGEGGDAARSLTSPSSIGVEGVIGGGLAFLPERVFEAVEMATNSRGQLEDVHRPPGKNQCGMVAWRVKMCTPEFPRGRRVVIIGNDVTYQMGTFGVQEDLLYQRASEYARKKGIPRIYIACNSGARMGLATEVQKCFRVEWIDPTNPSRGFKYLYLTEKDYKRLKASDSVSAEPVQHRREGTVYKITDVIGSQVGIGVENLCGSGAIAGETSRAYQETFTITLVTGRTVGIGAYITRLGQRVIQKNANAPILLTGYQALNRLIGREVYTSNDEIGGIDVMYKNGVSHLTVKDDIEGCQAILDWLSFVPEHREGPPPIMVDTSDPINRATQYKPHSSTEDPRLMLTGCKWQSGIFDRGTFREVMMDWAKSVIVGRARLGGIPVGVICVETRVTEYAHPADPAMPSTSEIKLSRAGQVWYPDSAYKTAQGIADINQEELPLMIFANWRGFSGGQRDMFEEVLKFGSYIVDSLVDFRQPCFVYIPPKAELRGGAWVVVDPRINAEYMEMYADSECRGGVLEPTGTVEIKFRDKAMVETATRLDPTLATLAAEDKELSAQGIPIDSPQRQEIKEKKEKRLQEILPVYKQVALHFADLHDTAVRMKRRGAVHEVVTWSKSRTYFYWRLRRQLLLFNLRSELVKTNPSISIRDAQSMIIKWAEAGGVGSSGRTAGGGVDQNYQFVQWACNSIREISSRLHLERQKYIAEKTSEFCRESIGAVVEGLKAADPQRARYLEGALSTVSAGRPLPDSAASITALQHITNVPAGGQRSAEDSVAATPERASTSETLGAAAAGGASAAAPATASGVAATADNVKGAKESPPTAAPPAGAEHHPTKKNGK</sequence>
<dbReference type="SUPFAM" id="SSF51246">
    <property type="entry name" value="Rudiment single hybrid motif"/>
    <property type="match status" value="1"/>
</dbReference>
<dbReference type="Pfam" id="PF00289">
    <property type="entry name" value="Biotin_carb_N"/>
    <property type="match status" value="1"/>
</dbReference>
<evidence type="ECO:0000259" key="18">
    <source>
        <dbReference type="PROSITE" id="PS50980"/>
    </source>
</evidence>
<comment type="catalytic activity">
    <reaction evidence="12">
        <text>hydrogencarbonate + acetyl-CoA + ATP = malonyl-CoA + ADP + phosphate + H(+)</text>
        <dbReference type="Rhea" id="RHEA:11308"/>
        <dbReference type="ChEBI" id="CHEBI:15378"/>
        <dbReference type="ChEBI" id="CHEBI:17544"/>
        <dbReference type="ChEBI" id="CHEBI:30616"/>
        <dbReference type="ChEBI" id="CHEBI:43474"/>
        <dbReference type="ChEBI" id="CHEBI:57288"/>
        <dbReference type="ChEBI" id="CHEBI:57384"/>
        <dbReference type="ChEBI" id="CHEBI:456216"/>
        <dbReference type="EC" id="6.4.1.2"/>
    </reaction>
</comment>
<dbReference type="PROSITE" id="PS50979">
    <property type="entry name" value="BC"/>
    <property type="match status" value="1"/>
</dbReference>
<feature type="region of interest" description="Disordered" evidence="15">
    <location>
        <begin position="1581"/>
        <end position="1608"/>
    </location>
</feature>
<dbReference type="Gene3D" id="2.40.50.100">
    <property type="match status" value="1"/>
</dbReference>
<evidence type="ECO:0000256" key="6">
    <source>
        <dbReference type="ARBA" id="ARBA00022832"/>
    </source>
</evidence>
<evidence type="ECO:0000259" key="17">
    <source>
        <dbReference type="PROSITE" id="PS50979"/>
    </source>
</evidence>
<dbReference type="Pfam" id="PF02786">
    <property type="entry name" value="CPSase_L_D2"/>
    <property type="match status" value="1"/>
</dbReference>
<dbReference type="PANTHER" id="PTHR45728:SF3">
    <property type="entry name" value="ACETYL-COA CARBOXYLASE"/>
    <property type="match status" value="1"/>
</dbReference>
<evidence type="ECO:0000256" key="2">
    <source>
        <dbReference type="ARBA" id="ARBA00004956"/>
    </source>
</evidence>
<feature type="domain" description="CoA carboxyltransferase N-terminal" evidence="18">
    <location>
        <begin position="1920"/>
        <end position="2184"/>
    </location>
</feature>
<feature type="compositionally biased region" description="Gly residues" evidence="15">
    <location>
        <begin position="1582"/>
        <end position="1602"/>
    </location>
</feature>
<dbReference type="PANTHER" id="PTHR45728">
    <property type="entry name" value="ACETYL-COA CARBOXYLASE, ISOFORM A"/>
    <property type="match status" value="1"/>
</dbReference>
<dbReference type="InterPro" id="IPR005481">
    <property type="entry name" value="BC-like_N"/>
</dbReference>
<keyword evidence="4" id="KW-0436">Ligase</keyword>
<dbReference type="InterPro" id="IPR011764">
    <property type="entry name" value="Biotin_carboxylation_dom"/>
</dbReference>
<dbReference type="InterPro" id="IPR029045">
    <property type="entry name" value="ClpP/crotonase-like_dom_sf"/>
</dbReference>
<evidence type="ECO:0000256" key="4">
    <source>
        <dbReference type="ARBA" id="ARBA00022598"/>
    </source>
</evidence>
<dbReference type="GO" id="GO:0005524">
    <property type="term" value="F:ATP binding"/>
    <property type="evidence" value="ECO:0007669"/>
    <property type="project" value="UniProtKB-UniRule"/>
</dbReference>
<dbReference type="InParanoid" id="A0A0G4FZS7"/>
<dbReference type="Gene3D" id="2.40.460.10">
    <property type="entry name" value="Biotin dependent carboxylase carboxyltransferase"/>
    <property type="match status" value="1"/>
</dbReference>
<gene>
    <name evidence="20" type="ORF">Vbra_9562</name>
</gene>
<dbReference type="InterPro" id="IPR011053">
    <property type="entry name" value="Single_hybrid_motif"/>
</dbReference>
<evidence type="ECO:0000256" key="7">
    <source>
        <dbReference type="ARBA" id="ARBA00022840"/>
    </source>
</evidence>
<dbReference type="InterPro" id="IPR000089">
    <property type="entry name" value="Biotin_lipoyl"/>
</dbReference>
<evidence type="ECO:0000259" key="19">
    <source>
        <dbReference type="PROSITE" id="PS50989"/>
    </source>
</evidence>
<dbReference type="SUPFAM" id="SSF51230">
    <property type="entry name" value="Single hybrid motif"/>
    <property type="match status" value="1"/>
</dbReference>
<keyword evidence="7 14" id="KW-0067">ATP-binding</keyword>
<dbReference type="STRING" id="1169540.A0A0G4FZS7"/>
<dbReference type="VEuPathDB" id="CryptoDB:Vbra_9562"/>
<dbReference type="InterPro" id="IPR049074">
    <property type="entry name" value="ACCA_BT"/>
</dbReference>
<keyword evidence="5 14" id="KW-0547">Nucleotide-binding</keyword>
<dbReference type="Gene3D" id="3.30.470.20">
    <property type="entry name" value="ATP-grasp fold, B domain"/>
    <property type="match status" value="2"/>
</dbReference>
<protein>
    <submittedName>
        <fullName evidence="20">Uncharacterized protein</fullName>
    </submittedName>
</protein>
<accession>A0A0G4FZS7</accession>
<organism evidence="20 21">
    <name type="scientific">Vitrella brassicaformis (strain CCMP3155)</name>
    <dbReference type="NCBI Taxonomy" id="1169540"/>
    <lineage>
        <taxon>Eukaryota</taxon>
        <taxon>Sar</taxon>
        <taxon>Alveolata</taxon>
        <taxon>Colpodellida</taxon>
        <taxon>Vitrellaceae</taxon>
        <taxon>Vitrella</taxon>
    </lineage>
</organism>
<dbReference type="InterPro" id="IPR011762">
    <property type="entry name" value="COA_CT_N"/>
</dbReference>
<name>A0A0G4FZS7_VITBC</name>
<dbReference type="CDD" id="cd06850">
    <property type="entry name" value="biotinyl_domain"/>
    <property type="match status" value="1"/>
</dbReference>
<evidence type="ECO:0000256" key="12">
    <source>
        <dbReference type="ARBA" id="ARBA00048065"/>
    </source>
</evidence>
<dbReference type="FunFam" id="3.90.226.10:FF:000010">
    <property type="entry name" value="acetyl-CoA carboxylase isoform X2"/>
    <property type="match status" value="1"/>
</dbReference>
<dbReference type="SUPFAM" id="SSF52440">
    <property type="entry name" value="PreATP-grasp domain"/>
    <property type="match status" value="1"/>
</dbReference>
<feature type="region of interest" description="Disordered" evidence="15">
    <location>
        <begin position="1"/>
        <end position="32"/>
    </location>
</feature>
<dbReference type="InterPro" id="IPR011761">
    <property type="entry name" value="ATP-grasp"/>
</dbReference>
<dbReference type="InterPro" id="IPR049076">
    <property type="entry name" value="ACCA"/>
</dbReference>
<comment type="cofactor">
    <cofactor evidence="1">
        <name>biotin</name>
        <dbReference type="ChEBI" id="CHEBI:57586"/>
    </cofactor>
</comment>
<comment type="catalytic activity">
    <reaction evidence="13">
        <text>N(6)-biotinyl-L-lysyl-[protein] + hydrogencarbonate + ATP = N(6)-carboxybiotinyl-L-lysyl-[protein] + ADP + phosphate + H(+)</text>
        <dbReference type="Rhea" id="RHEA:13501"/>
        <dbReference type="Rhea" id="RHEA-COMP:10505"/>
        <dbReference type="Rhea" id="RHEA-COMP:10506"/>
        <dbReference type="ChEBI" id="CHEBI:15378"/>
        <dbReference type="ChEBI" id="CHEBI:17544"/>
        <dbReference type="ChEBI" id="CHEBI:30616"/>
        <dbReference type="ChEBI" id="CHEBI:43474"/>
        <dbReference type="ChEBI" id="CHEBI:83144"/>
        <dbReference type="ChEBI" id="CHEBI:83145"/>
        <dbReference type="ChEBI" id="CHEBI:456216"/>
        <dbReference type="EC" id="6.3.4.14"/>
    </reaction>
</comment>
<reference evidence="20 21" key="1">
    <citation type="submission" date="2014-11" db="EMBL/GenBank/DDBJ databases">
        <authorList>
            <person name="Zhu J."/>
            <person name="Qi W."/>
            <person name="Song R."/>
        </authorList>
    </citation>
    <scope>NUCLEOTIDE SEQUENCE [LARGE SCALE GENOMIC DNA]</scope>
</reference>
<keyword evidence="10" id="KW-0092">Biotin</keyword>